<dbReference type="Pfam" id="PF00149">
    <property type="entry name" value="Metallophos"/>
    <property type="match status" value="1"/>
</dbReference>
<reference evidence="2 3" key="1">
    <citation type="submission" date="2020-09" db="EMBL/GenBank/DDBJ databases">
        <title>Echinicola sp. CAU 1574 isolated from sand of Sido Beach.</title>
        <authorList>
            <person name="Kim W."/>
        </authorList>
    </citation>
    <scope>NUCLEOTIDE SEQUENCE [LARGE SCALE GENOMIC DNA]</scope>
    <source>
        <strain evidence="2 3">CAU 1574</strain>
    </source>
</reference>
<name>A0ABR9AJE5_9BACT</name>
<dbReference type="PANTHER" id="PTHR16509:SF1">
    <property type="entry name" value="MANGANESE-DEPENDENT ADP-RIBOSE_CDP-ALCOHOL DIPHOSPHATASE"/>
    <property type="match status" value="1"/>
</dbReference>
<dbReference type="EMBL" id="JACYTQ010000002">
    <property type="protein sequence ID" value="MBD8488866.1"/>
    <property type="molecule type" value="Genomic_DNA"/>
</dbReference>
<dbReference type="SUPFAM" id="SSF56300">
    <property type="entry name" value="Metallo-dependent phosphatases"/>
    <property type="match status" value="1"/>
</dbReference>
<dbReference type="Proteomes" id="UP000647133">
    <property type="component" value="Unassembled WGS sequence"/>
</dbReference>
<comment type="caution">
    <text evidence="2">The sequence shown here is derived from an EMBL/GenBank/DDBJ whole genome shotgun (WGS) entry which is preliminary data.</text>
</comment>
<accession>A0ABR9AJE5</accession>
<protein>
    <submittedName>
        <fullName evidence="2">Metallophosphoesterase</fullName>
    </submittedName>
</protein>
<proteinExistence type="predicted"/>
<dbReference type="InterPro" id="IPR004843">
    <property type="entry name" value="Calcineurin-like_PHP"/>
</dbReference>
<evidence type="ECO:0000313" key="3">
    <source>
        <dbReference type="Proteomes" id="UP000647133"/>
    </source>
</evidence>
<organism evidence="2 3">
    <name type="scientific">Echinicola arenosa</name>
    <dbReference type="NCBI Taxonomy" id="2774144"/>
    <lineage>
        <taxon>Bacteria</taxon>
        <taxon>Pseudomonadati</taxon>
        <taxon>Bacteroidota</taxon>
        <taxon>Cytophagia</taxon>
        <taxon>Cytophagales</taxon>
        <taxon>Cyclobacteriaceae</taxon>
        <taxon>Echinicola</taxon>
    </lineage>
</organism>
<gene>
    <name evidence="2" type="ORF">IFO69_08930</name>
</gene>
<evidence type="ECO:0000313" key="2">
    <source>
        <dbReference type="EMBL" id="MBD8488866.1"/>
    </source>
</evidence>
<evidence type="ECO:0000259" key="1">
    <source>
        <dbReference type="Pfam" id="PF00149"/>
    </source>
</evidence>
<dbReference type="InterPro" id="IPR029052">
    <property type="entry name" value="Metallo-depent_PP-like"/>
</dbReference>
<dbReference type="Gene3D" id="3.60.21.10">
    <property type="match status" value="1"/>
</dbReference>
<sequence length="264" mass="30337">MTDSHYADAAPKGTRYYRESLAKMQEFVEVMNQEKVDFVIHLGDFKDQDEQQREEDTLKFLKDLEQVYAKFDGPRYHCLGNHDVDSIRKEQFLAHVENTGVQSGKSYYSFDHKGVHFIVLDANFHRDGRDHYYKEGADWQDPNIPETELEWLKSDLQATQLPTVVFCHHPLFRYDHGGSQMHVSNYQEVSKLLVEPGKVMAVFQGHVHEESFAQEHGIHYVTQYAMVDGSGSDNSSFSIIEIDHGGIEVLGYKRASSVKFAAQV</sequence>
<dbReference type="PANTHER" id="PTHR16509">
    <property type="match status" value="1"/>
</dbReference>
<feature type="domain" description="Calcineurin-like phosphoesterase" evidence="1">
    <location>
        <begin position="2"/>
        <end position="209"/>
    </location>
</feature>
<keyword evidence="3" id="KW-1185">Reference proteome</keyword>